<dbReference type="GO" id="GO:0005576">
    <property type="term" value="C:extracellular region"/>
    <property type="evidence" value="ECO:0007669"/>
    <property type="project" value="TreeGrafter"/>
</dbReference>
<dbReference type="RefSeq" id="WP_055503539.1">
    <property type="nucleotide sequence ID" value="NZ_BBZG01000001.1"/>
</dbReference>
<dbReference type="EMBL" id="FOBF01000006">
    <property type="protein sequence ID" value="SEL67890.1"/>
    <property type="molecule type" value="Genomic_DNA"/>
</dbReference>
<dbReference type="AlphaFoldDB" id="A0A1H7S5H9"/>
<keyword evidence="2" id="KW-0813">Transport</keyword>
<sequence>MQIRRIGVALIAAGAMVAGLAACGGGGPTSVLQKAKDEKKLVIGVKYDQPGMGLKKPDGTVEGFDVDVAKYIAGKLGVPESGIEFKEARSANRESFLKQGQVDLVIATYSITDARKPQVTFAGPYYLAHQDSLIRTDDTSITSLETLKGKKVCQVSGSNSWKNIAEGTNKMNQKVDVTLVPAGGYDECIQKLKTNAVDVVTTDDTILAGFAKREGNSVKVAGAPFTDEKYGIGIKKGDIESCNEINKIVAQMWSDGTAAKLLDKHFAGTGLKVETTAPQPAGCS</sequence>
<dbReference type="PANTHER" id="PTHR30085:SF6">
    <property type="entry name" value="ABC TRANSPORTER GLUTAMINE-BINDING PROTEIN GLNH"/>
    <property type="match status" value="1"/>
</dbReference>
<evidence type="ECO:0000256" key="4">
    <source>
        <dbReference type="SAM" id="SignalP"/>
    </source>
</evidence>
<feature type="chain" id="PRO_5011622668" evidence="4">
    <location>
        <begin position="22"/>
        <end position="284"/>
    </location>
</feature>
<comment type="similarity">
    <text evidence="1">Belongs to the bacterial solute-binding protein 3 family.</text>
</comment>
<gene>
    <name evidence="6" type="ORF">SAMN05660976_03061</name>
</gene>
<dbReference type="Pfam" id="PF00497">
    <property type="entry name" value="SBP_bac_3"/>
    <property type="match status" value="1"/>
</dbReference>
<evidence type="ECO:0000259" key="5">
    <source>
        <dbReference type="SMART" id="SM00062"/>
    </source>
</evidence>
<dbReference type="GO" id="GO:0006865">
    <property type="term" value="P:amino acid transport"/>
    <property type="evidence" value="ECO:0007669"/>
    <property type="project" value="TreeGrafter"/>
</dbReference>
<protein>
    <submittedName>
        <fullName evidence="6">Glutamate transport system substrate-binding protein</fullName>
    </submittedName>
</protein>
<organism evidence="6 7">
    <name type="scientific">Nonomuraea pusilla</name>
    <dbReference type="NCBI Taxonomy" id="46177"/>
    <lineage>
        <taxon>Bacteria</taxon>
        <taxon>Bacillati</taxon>
        <taxon>Actinomycetota</taxon>
        <taxon>Actinomycetes</taxon>
        <taxon>Streptosporangiales</taxon>
        <taxon>Streptosporangiaceae</taxon>
        <taxon>Nonomuraea</taxon>
    </lineage>
</organism>
<keyword evidence="3 4" id="KW-0732">Signal</keyword>
<evidence type="ECO:0000256" key="2">
    <source>
        <dbReference type="ARBA" id="ARBA00022448"/>
    </source>
</evidence>
<evidence type="ECO:0000256" key="1">
    <source>
        <dbReference type="ARBA" id="ARBA00010333"/>
    </source>
</evidence>
<dbReference type="CDD" id="cd13690">
    <property type="entry name" value="PBP2_GluB"/>
    <property type="match status" value="1"/>
</dbReference>
<dbReference type="GO" id="GO:0030288">
    <property type="term" value="C:outer membrane-bounded periplasmic space"/>
    <property type="evidence" value="ECO:0007669"/>
    <property type="project" value="TreeGrafter"/>
</dbReference>
<feature type="domain" description="Solute-binding protein family 3/N-terminal" evidence="5">
    <location>
        <begin position="40"/>
        <end position="269"/>
    </location>
</feature>
<evidence type="ECO:0000313" key="6">
    <source>
        <dbReference type="EMBL" id="SEL67890.1"/>
    </source>
</evidence>
<evidence type="ECO:0000313" key="7">
    <source>
        <dbReference type="Proteomes" id="UP000198953"/>
    </source>
</evidence>
<name>A0A1H7S5H9_9ACTN</name>
<keyword evidence="7" id="KW-1185">Reference proteome</keyword>
<dbReference type="SMART" id="SM00062">
    <property type="entry name" value="PBPb"/>
    <property type="match status" value="1"/>
</dbReference>
<dbReference type="Gene3D" id="3.40.190.10">
    <property type="entry name" value="Periplasmic binding protein-like II"/>
    <property type="match status" value="2"/>
</dbReference>
<evidence type="ECO:0000256" key="3">
    <source>
        <dbReference type="ARBA" id="ARBA00022729"/>
    </source>
</evidence>
<feature type="signal peptide" evidence="4">
    <location>
        <begin position="1"/>
        <end position="21"/>
    </location>
</feature>
<dbReference type="PROSITE" id="PS51257">
    <property type="entry name" value="PROKAR_LIPOPROTEIN"/>
    <property type="match status" value="1"/>
</dbReference>
<dbReference type="SUPFAM" id="SSF53850">
    <property type="entry name" value="Periplasmic binding protein-like II"/>
    <property type="match status" value="1"/>
</dbReference>
<dbReference type="InterPro" id="IPR001638">
    <property type="entry name" value="Solute-binding_3/MltF_N"/>
</dbReference>
<dbReference type="OrthoDB" id="9807888at2"/>
<dbReference type="PANTHER" id="PTHR30085">
    <property type="entry name" value="AMINO ACID ABC TRANSPORTER PERMEASE"/>
    <property type="match status" value="1"/>
</dbReference>
<proteinExistence type="inferred from homology"/>
<dbReference type="InterPro" id="IPR051455">
    <property type="entry name" value="Bact_solute-bind_prot3"/>
</dbReference>
<dbReference type="Proteomes" id="UP000198953">
    <property type="component" value="Unassembled WGS sequence"/>
</dbReference>
<dbReference type="STRING" id="46177.SAMN05660976_03061"/>
<reference evidence="6 7" key="1">
    <citation type="submission" date="2016-10" db="EMBL/GenBank/DDBJ databases">
        <authorList>
            <person name="de Groot N.N."/>
        </authorList>
    </citation>
    <scope>NUCLEOTIDE SEQUENCE [LARGE SCALE GENOMIC DNA]</scope>
    <source>
        <strain evidence="6 7">DSM 43357</strain>
    </source>
</reference>
<accession>A0A1H7S5H9</accession>